<feature type="domain" description="Carrier" evidence="6">
    <location>
        <begin position="4371"/>
        <end position="4447"/>
    </location>
</feature>
<feature type="domain" description="Carrier" evidence="6">
    <location>
        <begin position="2167"/>
        <end position="2243"/>
    </location>
</feature>
<evidence type="ECO:0000259" key="6">
    <source>
        <dbReference type="PROSITE" id="PS50075"/>
    </source>
</evidence>
<dbReference type="InterPro" id="IPR045851">
    <property type="entry name" value="AMP-bd_C_sf"/>
</dbReference>
<dbReference type="InterPro" id="IPR001242">
    <property type="entry name" value="Condensation_dom"/>
</dbReference>
<dbReference type="GO" id="GO:0016874">
    <property type="term" value="F:ligase activity"/>
    <property type="evidence" value="ECO:0007669"/>
    <property type="project" value="UniProtKB-KW"/>
</dbReference>
<evidence type="ECO:0000256" key="1">
    <source>
        <dbReference type="ARBA" id="ARBA00004924"/>
    </source>
</evidence>
<dbReference type="SMART" id="SM00823">
    <property type="entry name" value="PKS_PP"/>
    <property type="match status" value="5"/>
</dbReference>
<dbReference type="SUPFAM" id="SSF47336">
    <property type="entry name" value="ACP-like"/>
    <property type="match status" value="6"/>
</dbReference>
<dbReference type="InterPro" id="IPR000873">
    <property type="entry name" value="AMP-dep_synth/lig_dom"/>
</dbReference>
<evidence type="ECO:0000313" key="8">
    <source>
        <dbReference type="Proteomes" id="UP001172155"/>
    </source>
</evidence>
<dbReference type="InterPro" id="IPR036736">
    <property type="entry name" value="ACP-like_sf"/>
</dbReference>
<dbReference type="Proteomes" id="UP001172155">
    <property type="component" value="Unassembled WGS sequence"/>
</dbReference>
<feature type="domain" description="Carrier" evidence="6">
    <location>
        <begin position="1609"/>
        <end position="1686"/>
    </location>
</feature>
<dbReference type="InterPro" id="IPR020806">
    <property type="entry name" value="PKS_PP-bd"/>
</dbReference>
<dbReference type="CDD" id="cd05918">
    <property type="entry name" value="A_NRPS_SidN3_like"/>
    <property type="match status" value="2"/>
</dbReference>
<organism evidence="7 8">
    <name type="scientific">Schizothecium vesticola</name>
    <dbReference type="NCBI Taxonomy" id="314040"/>
    <lineage>
        <taxon>Eukaryota</taxon>
        <taxon>Fungi</taxon>
        <taxon>Dikarya</taxon>
        <taxon>Ascomycota</taxon>
        <taxon>Pezizomycotina</taxon>
        <taxon>Sordariomycetes</taxon>
        <taxon>Sordariomycetidae</taxon>
        <taxon>Sordariales</taxon>
        <taxon>Schizotheciaceae</taxon>
        <taxon>Schizothecium</taxon>
    </lineage>
</organism>
<dbReference type="Pfam" id="PF00550">
    <property type="entry name" value="PP-binding"/>
    <property type="match status" value="6"/>
</dbReference>
<comment type="similarity">
    <text evidence="5">Belongs to the NRP synthetase family.</text>
</comment>
<dbReference type="Gene3D" id="1.10.1200.10">
    <property type="entry name" value="ACP-like"/>
    <property type="match status" value="6"/>
</dbReference>
<dbReference type="InterPro" id="IPR006162">
    <property type="entry name" value="Ppantetheine_attach_site"/>
</dbReference>
<dbReference type="InterPro" id="IPR009081">
    <property type="entry name" value="PP-bd_ACP"/>
</dbReference>
<dbReference type="InterPro" id="IPR023213">
    <property type="entry name" value="CAT-like_dom_sf"/>
</dbReference>
<dbReference type="InterPro" id="IPR042099">
    <property type="entry name" value="ANL_N_sf"/>
</dbReference>
<dbReference type="PROSITE" id="PS00455">
    <property type="entry name" value="AMP_BINDING"/>
    <property type="match status" value="2"/>
</dbReference>
<name>A0AA40K1Q3_9PEZI</name>
<gene>
    <name evidence="7" type="ORF">B0T18DRAFT_327770</name>
</gene>
<dbReference type="Gene3D" id="3.30.559.10">
    <property type="entry name" value="Chloramphenicol acetyltransferase-like domain"/>
    <property type="match status" value="6"/>
</dbReference>
<dbReference type="GO" id="GO:0031177">
    <property type="term" value="F:phosphopantetheine binding"/>
    <property type="evidence" value="ECO:0007669"/>
    <property type="project" value="InterPro"/>
</dbReference>
<evidence type="ECO:0000256" key="3">
    <source>
        <dbReference type="ARBA" id="ARBA00022553"/>
    </source>
</evidence>
<accession>A0AA40K1Q3</accession>
<dbReference type="PROSITE" id="PS00012">
    <property type="entry name" value="PHOSPHOPANTETHEINE"/>
    <property type="match status" value="5"/>
</dbReference>
<reference evidence="7" key="1">
    <citation type="submission" date="2023-06" db="EMBL/GenBank/DDBJ databases">
        <title>Genome-scale phylogeny and comparative genomics of the fungal order Sordariales.</title>
        <authorList>
            <consortium name="Lawrence Berkeley National Laboratory"/>
            <person name="Hensen N."/>
            <person name="Bonometti L."/>
            <person name="Westerberg I."/>
            <person name="Brannstrom I.O."/>
            <person name="Guillou S."/>
            <person name="Cros-Aarteil S."/>
            <person name="Calhoun S."/>
            <person name="Haridas S."/>
            <person name="Kuo A."/>
            <person name="Mondo S."/>
            <person name="Pangilinan J."/>
            <person name="Riley R."/>
            <person name="LaButti K."/>
            <person name="Andreopoulos B."/>
            <person name="Lipzen A."/>
            <person name="Chen C."/>
            <person name="Yanf M."/>
            <person name="Daum C."/>
            <person name="Ng V."/>
            <person name="Clum A."/>
            <person name="Steindorff A."/>
            <person name="Ohm R."/>
            <person name="Martin F."/>
            <person name="Silar P."/>
            <person name="Natvig D."/>
            <person name="Lalanne C."/>
            <person name="Gautier V."/>
            <person name="Ament-velasquez S.L."/>
            <person name="Kruys A."/>
            <person name="Hutchinson M.I."/>
            <person name="Powell A.J."/>
            <person name="Barry K."/>
            <person name="Miller A.N."/>
            <person name="Grigoriev I.V."/>
            <person name="Debuchy R."/>
            <person name="Gladieux P."/>
            <person name="Thoren M.H."/>
            <person name="Johannesson H."/>
        </authorList>
    </citation>
    <scope>NUCLEOTIDE SEQUENCE</scope>
    <source>
        <strain evidence="7">SMH3187-1</strain>
    </source>
</reference>
<dbReference type="Pfam" id="PF00501">
    <property type="entry name" value="AMP-binding"/>
    <property type="match status" value="3"/>
</dbReference>
<evidence type="ECO:0000256" key="4">
    <source>
        <dbReference type="ARBA" id="ARBA00022598"/>
    </source>
</evidence>
<keyword evidence="3" id="KW-0597">Phosphoprotein</keyword>
<dbReference type="NCBIfam" id="TIGR01733">
    <property type="entry name" value="AA-adenyl-dom"/>
    <property type="match status" value="2"/>
</dbReference>
<dbReference type="InterPro" id="IPR020845">
    <property type="entry name" value="AMP-binding_CS"/>
</dbReference>
<dbReference type="PANTHER" id="PTHR45527:SF1">
    <property type="entry name" value="FATTY ACID SYNTHASE"/>
    <property type="match status" value="1"/>
</dbReference>
<comment type="pathway">
    <text evidence="1">Siderophore biosynthesis.</text>
</comment>
<proteinExistence type="inferred from homology"/>
<dbReference type="SUPFAM" id="SSF52777">
    <property type="entry name" value="CoA-dependent acyltransferases"/>
    <property type="match status" value="12"/>
</dbReference>
<evidence type="ECO:0000256" key="5">
    <source>
        <dbReference type="ARBA" id="ARBA00029454"/>
    </source>
</evidence>
<sequence length="4895" mass="537274">MLDDPLLSVVNHPASRLPGPVLLHNLVKKDPHGQEVPAIAHLSLTGTQESLSYAELHQASDLLAAWITELARKFPRQESFIIPVLLPQSIDLYISLLGILKAGAAFCPLNLDIPTERARFILDDVSAQIVITSSELSDRIPSHDGARQVLVADGSRFRSLKVLGSGHCRQPRPTDLAYVMYTSGSTGTPKGVGVSHDAATQSLLSHDRHIPAFFRFLQFAAPTFDVSVFEIFFPLFRGKTLVSCERSVMLNDLPAVINTMEVDGCELTPTVARSLLRNRASVPCLRLLLTIGEMLTKPVVDEFGGANERPSILWAMYGPTEAAIHCTVQPSFQCRSLVNDIGIPLDSVSAFVLSIADAGSPRQSEFRILPRGEVGELAIGGHQLAQGYLNRPEQTAAAFIDTPYGKLYRTGDKARMHLDGTLECLGRISNAQVKLRGQRIELGEIEHAALRTPGCHGAVAAVVNNILVLFCGGDDPGEMESAILETCKQWLPGFMIPGDVVAMKEFPRISSGKVDRKLLIANYTKNQHQSDADENHVQTELEGLLCRIASQVLGTDVTQDQSLLRAGLDSLMAIKFASALRAAGEEVDVVTVLICSTISDLGIRLSERQNEPALTASGEMLSPRADDDGAALFESVYRQMRDHRQGIEHIILCTALQTSMLAETVANSTAYCNWAKLELPGEYTSSQVRSWFLQVARANETLRSGFVHRDGRFLQVIQKDLDPSAIHVCDMNCDSREFNMEQDEDFLRPLRVHISSESARGRRSVDIQLHHAIYDGWSMDLLVADLETLAQGVQPKPRPQFRQISGFYQSSHFEQACESAREFWADTLTGYQPPPLPILFPDLAIKTSTHRVSLPIDISPELVKHLDYGAQTLFQSALVWLWGSVIGCEDIVVGVVASGRTLPVAQIEDVIGPCITSIPIRTDLSELRSVRDLLASTHTFNRAAVPHGMLPLAEIKRMAGVRSGQALYDVLFVYQESLASRQGAGSLVKQVAHQDFLETKLLVEIEPTADGYVCLMTGHSDAFPEAQMGIMGQSLRTIAKFMVENQDSALGAIQEAFPDHLLSVHNPNPTPFPGVPDLAYAVERVAGRHPDKDAVCFAHRISDEMITSTSISFSGLNAMANQIARYIQDHARSRGVEKGDAVAIVMEKSVLLYAGILGIVKAGYAYLPLLPTTPSARVEAIFKQADVKLCLVDAIPGDSKINWPCEYLSLDDAKLSAHETSNLNIAPDPSRLSYIIFTSGSTGTPKGVCLTQLNIMSNLDALSRIYPVKESSRLLQSCSQAFDVSVFEIFFAWTQGMCLCSSTNDTLFEDLERSIRKLRVTHLSMTPTVASLVDPENVPNVEFLVTAGEAMTEVVAKKWVTQLYQGYGPSETTNICSVKKMNPGQAIQHLGWSFDNTSTFVLEKGGAKPVPLGCFGEFVFGGDQVAQGYLHLPDQTSAKFIDHSSFGRVYRSGDLGRMLPDGSMVISGRVDEQIKIRGQRVELSEITSSLQCADALADCATLFIKKGSALLPEQIISFIVPKGHPDAHTYFHTLKLDDTLKTEIQSLFQLLTTRLPAYMVPSYLVPISVLPTTASGKLDRKGLREAVECLDSEYLALVSPTNDSNEDEGEWSNIERQVAEVVCATFKVETRHIQRWTPLSTIGLDSISAIELARKIQQTLGKRVAISAILQNPNIKRLAQALQDGVRREPGSVVTVGGLLPTELCDAIRAKLGPQAEVEQILPCTPLQEAMLAASSGRGSYLNRMLFEIRGDAIRFSEAWHTLCQRHGILRTCFASTSDSRHPIVQVVLANWEPPWLQMSSNTSDTTQVDRCVLEHVATVPEAIDSMTPTVSFATITDGSKLLFSFVCHHALYDGVAMERVLFEVEQLMAGTPLSPPPVYPSFLGEALALPSTTDRFWQQNLRALKPHSISQIRVDNTSAIPFIASRDAGVPLSFITDKTKQLGISLLSLTQATWAAVLAVSLRDLDVCFGNVVSGRSLPLDRLDELVAPCFNTIPVRMDLARQHRCIDLIKAFQALNLQLIPYQFTPLRRIQSQLSRHGGWRLFDTLLLLQHPARKLDNQVWALERDEGEMDIPVVCEVIPDATSDRLVVKLHVEAGRLSTEWAELVQDLFSYFLQSCIEFSASQVPVFQSLPPQLKQRLEEFPVKRLVLEPEAEQQYSKDTSGSEPWTATESTVRNVLSTLSKIDVSRVQRQTSIYRLGLDSISAVQIASLLRNEGLKVSASDVIANPTCERLAQILNDHAATPSKEGPSGVPTIDLGCFRQQISQQIQGQGIPLDVLESVLPCTSMQEGMMAQFIKTAGTDYLSFLAFRLHGHSTGVSLANAWHTLCNVHPILRTGFIPVEHERFSFAMLQYDKREFEVPARVLQSKHGEEFDVAKWRLEASRDILQGACMHPWSVVIVETDEGCMMHLAIHHALYDAFSFRVLVGDLAKILGGEEIAPRPGSEVALLQILSSASSLSDDAEAFWRQRADKVVVNRFPAMTPLREQERTVLIESATSNVASRTLEEAVASAGHTLQAALQAAWTRILAAYLGEAAVVFGVVLSGRTTEATRDAVFPCITTLPVVSSNVSENRGLLDQMLAYNTELFKQQQQSLARIQQWLGNPNARSFDTLLLYQKFDQDRSESFPWTIVDEQATVQYPVTIEIEHSEHGTLSYTLTYFSDILPPEQARLLLTQFDATLCHLVFFPGGDERGLIMNAPEIFSVLPPEQPELPSPVQLLHQFVEAQAAATPDKTALYFVDTLDASGSSGRSWTYHDLNTFGNRVANALTLYAKVGDIVAVDFDKCPEAFFSILGILKAGCSFVALDPGAPEARKEFILKDSGATVLLTAKRDEGSLGKPLPVPVLQIHEAFLQCESAEPATLCREIQPSDVCYCLYTSGTTGTPKGCEITHDNAVQCMLAFQHIFEGHWDEDSRWLQFASLHFDVSVLEQYWSWSVGITLVAAPRDLLLEDLAGSISKLEITHIDLTPSLARLLHPDDVPSLCRGVFITGGESLKQEILDVWGSKAVIYNFYGPTEATIGVTVFPRVPQNGRASNIGRQFINVGSYVLKPGTDLPVLRGAVGELCVSGRLVGKGYLKREDLTAERFPTLSGSDERVYRTGDLVRVLHDGCFDFLGRADDQVKLRGQRLEIGEINHAIRNGVEGISDVATVVVRNEQQQKDFLVSFLVVDQGGKKAPAAKLDIISTEESSKLCRRARLACQSKLPGYMVPTYVFQLPFIPLSPNNKAEVKELRALFNKLSPDELVSKASSAQTSPSSASLSATESTVVAALAAMQSGNTSTITPTSNIFELGIDSISVLRLSRRLREAGLVQASPAVVMRYPIVRDLAQVLEATGSSEAARSVANARQLVQACSHRHKTHICNELGVRSNEIEYIAPCSPLQQGMISRSGDDGMYFNSFRFKLATQACAEGLRLAWQRLVGEYAILRTAFVETVDGCVQVALKKRALPWAVVDGLGAEETLEKLLDQRKREWVARNADGVRSPWEMFLVTASASGGDRILVLHMFHGLYDGNSMEALMQRVWEEYEASEASTQHKTPSFIEALCHGPLRNYNGSKPFWVEHLAKWSFSSTRVIIGEPSDRTATSCRREVEFRVLDQLRTKLAVTHQAILQAAWASVLAKRLPSTPTIGIITSGRAIELDGVDQVVGPLFNTLPFFADTSSKEATWFSLIQVCHEYNTATLGFQHVPLRDVQKWCSGGKPLFDSLFSFQRENAQAKEGEWMELELEVVADYPLALEATLGMDGRLRLLLVSQGEKRQLEGLMDELETALGEMMRNQGRELLSGTVVAHSAPQSNGISENGRAEEEMGGFVWTEDGRSIREEIALLADVSPEFVKETTALFELGLDSIDVVKLAARLKQRGIIVKTSHLIRAQTIAATMGLLSAEAENSRTSNTKRLSGNVDAISAFRERLTADGHDPNTIGSVFPTTPLQDSMVTEMVHSGFELYFNHDVLKIGAGVNVERLKEAWNTVIAASPILQTTFLPVEDPQLKVAYCQIIRSSSSTHVLLDVELASIEGLPKVVDASVKRAREGNLESGLLQLIFANISGQRFLVLSIAHALYDGWSLGLLHRDVEAAYHGRFVPRPTYESYLYEVILEDDEKATEFWSGFLEGAIPTIFSPLASSTGATEKVVRSEAASSLSVSDLKIFCKQHAVTLQTLGQACWAAIVATKTKSLDVSFGVVLSGRDTPEAEEIMFPTMNTVAVRSVLHGTVGSWVRYMQANMAAIAAFQGFPLREAQKLAGGDGGPFFNSLFIQQRAGVGAGDDRDGDGERLMRSVGGESAVDYPVCVEMEVSDVNLVWRLACDGRYASPDDAAALLGELDVVLRHILDSPDAEVLAFTGPLMAVCGLPAFMAQQPESIPQPSNRSVEAGETSWSTVEDTIRRTLSEVSGVTVSSVLKTHSIYHLGLDSISAIKVSGLLRQRGVQLAFRDMLRAKSISEMALMMENAPSTKVPEVEPEGFEQQNWGVNVADVLAKADIEVTEVEAVLPATAMQVHFLSVWQNTEGTVFYPEFMFRLTGPIDADTVFARWSELVTETPILRTNFVATTAKEVPILQVVRQASTGHQYTSFAVHQDGDSCIVSLRIHHALYDAISLPVFLGRLQGSSMGRGTPRETAKHALTWHQFAAARLDDSTTRARERFWTEYLGGATSKSHPASETGDSTRVSTFHKSALPDISRLRSACIERGLSIQAVFFSAYAKLLASSQVRTSTQTETESARDVIFGIYLANRTETASEASVLTAYPTLALVPLRVYLGSEQGESIMDVAERVQRDLHAISDPINVTVGLWEVQAWTGVVVDSFVNFLGAAPNRQRGEGPGGFELMEPEAEQGGERPVWYSEPGELEGNLVRDAYPDAVDVEVAIQGEGMDIGVFGSRERLGEGRGREVIKGIVDILRGI</sequence>
<comment type="caution">
    <text evidence="7">The sequence shown here is derived from an EMBL/GenBank/DDBJ whole genome shotgun (WGS) entry which is preliminary data.</text>
</comment>
<dbReference type="GO" id="GO:0031169">
    <property type="term" value="P:ferrichrome biosynthetic process"/>
    <property type="evidence" value="ECO:0007669"/>
    <property type="project" value="UniProtKB-ARBA"/>
</dbReference>
<dbReference type="Gene3D" id="3.30.300.30">
    <property type="match status" value="3"/>
</dbReference>
<protein>
    <submittedName>
        <fullName evidence="7">Non-ribosomal peptide synthetase</fullName>
    </submittedName>
</protein>
<dbReference type="Gene3D" id="3.30.559.30">
    <property type="entry name" value="Nonribosomal peptide synthetase, condensation domain"/>
    <property type="match status" value="6"/>
</dbReference>
<evidence type="ECO:0000256" key="2">
    <source>
        <dbReference type="ARBA" id="ARBA00022450"/>
    </source>
</evidence>
<keyword evidence="8" id="KW-1185">Reference proteome</keyword>
<dbReference type="EMBL" id="JAUKUD010000005">
    <property type="protein sequence ID" value="KAK0742621.1"/>
    <property type="molecule type" value="Genomic_DNA"/>
</dbReference>
<keyword evidence="2" id="KW-0596">Phosphopantetheine</keyword>
<dbReference type="GO" id="GO:0010106">
    <property type="term" value="P:cellular response to iron ion starvation"/>
    <property type="evidence" value="ECO:0007669"/>
    <property type="project" value="UniProtKB-ARBA"/>
</dbReference>
<keyword evidence="4" id="KW-0436">Ligase</keyword>
<dbReference type="Pfam" id="PF00668">
    <property type="entry name" value="Condensation"/>
    <property type="match status" value="5"/>
</dbReference>
<feature type="domain" description="Carrier" evidence="6">
    <location>
        <begin position="536"/>
        <end position="609"/>
    </location>
</feature>
<dbReference type="FunFam" id="3.40.50.12780:FF:000024">
    <property type="entry name" value="Nonribosomal siderophore peptide synthase SidC"/>
    <property type="match status" value="2"/>
</dbReference>
<dbReference type="SUPFAM" id="SSF56801">
    <property type="entry name" value="Acetyl-CoA synthetase-like"/>
    <property type="match status" value="3"/>
</dbReference>
<dbReference type="InterPro" id="IPR010071">
    <property type="entry name" value="AA_adenyl_dom"/>
</dbReference>
<dbReference type="PANTHER" id="PTHR45527">
    <property type="entry name" value="NONRIBOSOMAL PEPTIDE SYNTHETASE"/>
    <property type="match status" value="1"/>
</dbReference>
<dbReference type="PROSITE" id="PS50075">
    <property type="entry name" value="CARRIER"/>
    <property type="match status" value="6"/>
</dbReference>
<dbReference type="FunFam" id="1.10.1200.10:FF:000018">
    <property type="entry name" value="Nonribosomal siderophore peptide synthase SidC"/>
    <property type="match status" value="1"/>
</dbReference>
<dbReference type="Gene3D" id="3.40.50.12780">
    <property type="entry name" value="N-terminal domain of ligase-like"/>
    <property type="match status" value="3"/>
</dbReference>
<evidence type="ECO:0000313" key="7">
    <source>
        <dbReference type="EMBL" id="KAK0742621.1"/>
    </source>
</evidence>
<dbReference type="GO" id="GO:0005737">
    <property type="term" value="C:cytoplasm"/>
    <property type="evidence" value="ECO:0007669"/>
    <property type="project" value="TreeGrafter"/>
</dbReference>
<dbReference type="FunFam" id="3.30.300.30:FF:000015">
    <property type="entry name" value="Nonribosomal peptide synthase SidD"/>
    <property type="match status" value="1"/>
</dbReference>
<feature type="domain" description="Carrier" evidence="6">
    <location>
        <begin position="3259"/>
        <end position="3336"/>
    </location>
</feature>
<dbReference type="GO" id="GO:0043041">
    <property type="term" value="P:amino acid activation for nonribosomal peptide biosynthetic process"/>
    <property type="evidence" value="ECO:0007669"/>
    <property type="project" value="TreeGrafter"/>
</dbReference>
<feature type="domain" description="Carrier" evidence="6">
    <location>
        <begin position="3809"/>
        <end position="3885"/>
    </location>
</feature>
<dbReference type="NCBIfam" id="NF003417">
    <property type="entry name" value="PRK04813.1"/>
    <property type="match status" value="3"/>
</dbReference>
<dbReference type="FunFam" id="3.30.300.30:FF:000033">
    <property type="entry name" value="Nonribosomal siderophore peptide synthase SidC"/>
    <property type="match status" value="1"/>
</dbReference>